<dbReference type="CDD" id="cd01335">
    <property type="entry name" value="Radical_SAM"/>
    <property type="match status" value="1"/>
</dbReference>
<evidence type="ECO:0000259" key="7">
    <source>
        <dbReference type="PROSITE" id="PS51918"/>
    </source>
</evidence>
<comment type="caution">
    <text evidence="8">The sequence shown here is derived from an EMBL/GenBank/DDBJ whole genome shotgun (WGS) entry which is preliminary data.</text>
</comment>
<feature type="domain" description="Radical SAM core" evidence="7">
    <location>
        <begin position="67"/>
        <end position="282"/>
    </location>
</feature>
<dbReference type="GO" id="GO:0051539">
    <property type="term" value="F:4 iron, 4 sulfur cluster binding"/>
    <property type="evidence" value="ECO:0007669"/>
    <property type="project" value="UniProtKB-KW"/>
</dbReference>
<dbReference type="PROSITE" id="PS51918">
    <property type="entry name" value="RADICAL_SAM"/>
    <property type="match status" value="1"/>
</dbReference>
<evidence type="ECO:0000256" key="4">
    <source>
        <dbReference type="ARBA" id="ARBA00023004"/>
    </source>
</evidence>
<name>A0A1F5YE78_9BACT</name>
<dbReference type="PANTHER" id="PTHR30352">
    <property type="entry name" value="PYRUVATE FORMATE-LYASE-ACTIVATING ENZYME"/>
    <property type="match status" value="1"/>
</dbReference>
<dbReference type="PANTHER" id="PTHR30352:SF5">
    <property type="entry name" value="PYRUVATE FORMATE-LYASE 1-ACTIVATING ENZYME"/>
    <property type="match status" value="1"/>
</dbReference>
<keyword evidence="3 6" id="KW-0479">Metal-binding</keyword>
<dbReference type="Pfam" id="PF04055">
    <property type="entry name" value="Radical_SAM"/>
    <property type="match status" value="1"/>
</dbReference>
<dbReference type="EMBL" id="MFIV01000161">
    <property type="protein sequence ID" value="OGF98151.1"/>
    <property type="molecule type" value="Genomic_DNA"/>
</dbReference>
<evidence type="ECO:0000256" key="3">
    <source>
        <dbReference type="ARBA" id="ARBA00022723"/>
    </source>
</evidence>
<evidence type="ECO:0000256" key="1">
    <source>
        <dbReference type="ARBA" id="ARBA00022485"/>
    </source>
</evidence>
<dbReference type="AlphaFoldDB" id="A0A1F5YE78"/>
<keyword evidence="5 6" id="KW-0411">Iron-sulfur</keyword>
<dbReference type="GO" id="GO:0046872">
    <property type="term" value="F:metal ion binding"/>
    <property type="evidence" value="ECO:0007669"/>
    <property type="project" value="UniProtKB-KW"/>
</dbReference>
<dbReference type="SFLD" id="SFLDG01101">
    <property type="entry name" value="Uncharacterised_Radical_SAM_Su"/>
    <property type="match status" value="1"/>
</dbReference>
<comment type="cofactor">
    <cofactor evidence="6">
        <name>[4Fe-4S] cluster</name>
        <dbReference type="ChEBI" id="CHEBI:49883"/>
    </cofactor>
    <text evidence="6">Binds 1 [4Fe-4S] cluster. The cluster is coordinated with 3 cysteines and an exchangeable S-adenosyl-L-methionine.</text>
</comment>
<sequence>MREASYYTPLEGGAVECGLCPHHCKIAAGKRGICAVRENRQGRLISLVYGKLAASHIDPIEKKPLFHFLPGSRTYSVATVGCNLSCPFCQNHDLSLAVRRMPRPSGFEARPESVAAEAVASNCRSLCFTYSEPTIFFEYMLDMARPAREQGLKTVIVSNGFIEEEPLKELGPLLDAANIDLKAFSEQTYRRILKASLQPVLDTIAALCAQGVWTEVTTLIVPGMNDSEQELRQIAVFLASCSRDIPWHVSRFFPNNEWLDAAPTPSETLRMALEVGREAGLRYIYAGNVPGEFSENTLCPSCGKAVLERLGFRVLRRRLSAGGRCLECNAEIAGVFSEN</sequence>
<evidence type="ECO:0000256" key="6">
    <source>
        <dbReference type="PIRSR" id="PIRSR004869-50"/>
    </source>
</evidence>
<organism evidence="8 9">
    <name type="scientific">Candidatus Glassbacteria bacterium GWA2_58_10</name>
    <dbReference type="NCBI Taxonomy" id="1817865"/>
    <lineage>
        <taxon>Bacteria</taxon>
        <taxon>Candidatus Glassiibacteriota</taxon>
    </lineage>
</organism>
<gene>
    <name evidence="8" type="ORF">A2Z86_07225</name>
</gene>
<evidence type="ECO:0000313" key="9">
    <source>
        <dbReference type="Proteomes" id="UP000176992"/>
    </source>
</evidence>
<dbReference type="InterPro" id="IPR013785">
    <property type="entry name" value="Aldolase_TIM"/>
</dbReference>
<protein>
    <submittedName>
        <fullName evidence="8">AmmeMemoRadiSam system radical SAM enzyme</fullName>
    </submittedName>
</protein>
<dbReference type="Proteomes" id="UP000176992">
    <property type="component" value="Unassembled WGS sequence"/>
</dbReference>
<proteinExistence type="predicted"/>
<dbReference type="InterPro" id="IPR007197">
    <property type="entry name" value="rSAM"/>
</dbReference>
<evidence type="ECO:0000256" key="5">
    <source>
        <dbReference type="ARBA" id="ARBA00023014"/>
    </source>
</evidence>
<evidence type="ECO:0000313" key="8">
    <source>
        <dbReference type="EMBL" id="OGF98151.1"/>
    </source>
</evidence>
<feature type="binding site" evidence="6">
    <location>
        <position position="86"/>
    </location>
    <ligand>
        <name>[4Fe-4S] cluster</name>
        <dbReference type="ChEBI" id="CHEBI:49883"/>
        <note>4Fe-4S-S-AdoMet</note>
    </ligand>
</feature>
<dbReference type="PIRSF" id="PIRSF004869">
    <property type="entry name" value="PflX_prd"/>
    <property type="match status" value="1"/>
</dbReference>
<dbReference type="SFLD" id="SFLDS00029">
    <property type="entry name" value="Radical_SAM"/>
    <property type="match status" value="1"/>
</dbReference>
<dbReference type="SMART" id="SM00729">
    <property type="entry name" value="Elp3"/>
    <property type="match status" value="1"/>
</dbReference>
<dbReference type="Gene3D" id="3.20.20.70">
    <property type="entry name" value="Aldolase class I"/>
    <property type="match status" value="1"/>
</dbReference>
<dbReference type="InterPro" id="IPR058240">
    <property type="entry name" value="rSAM_sf"/>
</dbReference>
<feature type="binding site" evidence="6">
    <location>
        <position position="82"/>
    </location>
    <ligand>
        <name>[4Fe-4S] cluster</name>
        <dbReference type="ChEBI" id="CHEBI:49883"/>
        <note>4Fe-4S-S-AdoMet</note>
    </ligand>
</feature>
<keyword evidence="4 6" id="KW-0408">Iron</keyword>
<accession>A0A1F5YE78</accession>
<keyword evidence="2 6" id="KW-0949">S-adenosyl-L-methionine</keyword>
<dbReference type="InterPro" id="IPR034457">
    <property type="entry name" value="Organic_radical-activating"/>
</dbReference>
<dbReference type="NCBIfam" id="TIGR04337">
    <property type="entry name" value="AmmeMemoSam_rS"/>
    <property type="match status" value="1"/>
</dbReference>
<feature type="binding site" evidence="6">
    <location>
        <position position="89"/>
    </location>
    <ligand>
        <name>[4Fe-4S] cluster</name>
        <dbReference type="ChEBI" id="CHEBI:49883"/>
        <note>4Fe-4S-S-AdoMet</note>
    </ligand>
</feature>
<evidence type="ECO:0000256" key="2">
    <source>
        <dbReference type="ARBA" id="ARBA00022691"/>
    </source>
</evidence>
<dbReference type="InterPro" id="IPR027596">
    <property type="entry name" value="AmmeMemoSam_rS"/>
</dbReference>
<reference evidence="8 9" key="1">
    <citation type="journal article" date="2016" name="Nat. Commun.">
        <title>Thousands of microbial genomes shed light on interconnected biogeochemical processes in an aquifer system.</title>
        <authorList>
            <person name="Anantharaman K."/>
            <person name="Brown C.T."/>
            <person name="Hug L.A."/>
            <person name="Sharon I."/>
            <person name="Castelle C.J."/>
            <person name="Probst A.J."/>
            <person name="Thomas B.C."/>
            <person name="Singh A."/>
            <person name="Wilkins M.J."/>
            <person name="Karaoz U."/>
            <person name="Brodie E.L."/>
            <person name="Williams K.H."/>
            <person name="Hubbard S.S."/>
            <person name="Banfield J.F."/>
        </authorList>
    </citation>
    <scope>NUCLEOTIDE SEQUENCE [LARGE SCALE GENOMIC DNA]</scope>
</reference>
<keyword evidence="1" id="KW-0004">4Fe-4S</keyword>
<dbReference type="GO" id="GO:0003824">
    <property type="term" value="F:catalytic activity"/>
    <property type="evidence" value="ECO:0007669"/>
    <property type="project" value="InterPro"/>
</dbReference>
<dbReference type="InterPro" id="IPR006638">
    <property type="entry name" value="Elp3/MiaA/NifB-like_rSAM"/>
</dbReference>
<dbReference type="InterPro" id="IPR016431">
    <property type="entry name" value="Pyrv-formate_lyase-activ_prd"/>
</dbReference>
<dbReference type="SUPFAM" id="SSF102114">
    <property type="entry name" value="Radical SAM enzymes"/>
    <property type="match status" value="1"/>
</dbReference>